<dbReference type="PATRIC" id="fig|229920.5.peg.1004"/>
<dbReference type="EMBL" id="LGCK01000007">
    <property type="protein sequence ID" value="KPL72519.1"/>
    <property type="molecule type" value="Genomic_DNA"/>
</dbReference>
<dbReference type="GO" id="GO:0046523">
    <property type="term" value="F:S-methyl-5-thioribose-1-phosphate isomerase activity"/>
    <property type="evidence" value="ECO:0007669"/>
    <property type="project" value="TreeGrafter"/>
</dbReference>
<dbReference type="InterPro" id="IPR000649">
    <property type="entry name" value="IF-2B-related"/>
</dbReference>
<accession>A0A0P6X051</accession>
<dbReference type="Proteomes" id="UP000050430">
    <property type="component" value="Unassembled WGS sequence"/>
</dbReference>
<dbReference type="PANTHER" id="PTHR43475:SF1">
    <property type="entry name" value="METHYLTHIORIBOSE-1-PHOSPHATE ISOMERASE"/>
    <property type="match status" value="1"/>
</dbReference>
<organism evidence="2 3">
    <name type="scientific">Leptolinea tardivitalis</name>
    <dbReference type="NCBI Taxonomy" id="229920"/>
    <lineage>
        <taxon>Bacteria</taxon>
        <taxon>Bacillati</taxon>
        <taxon>Chloroflexota</taxon>
        <taxon>Anaerolineae</taxon>
        <taxon>Anaerolineales</taxon>
        <taxon>Anaerolineaceae</taxon>
        <taxon>Leptolinea</taxon>
    </lineage>
</organism>
<sequence length="348" mass="38723">MPYDYADGLGFLIHPRNVARYEDGKVFILDRRIYPMKVEFTICTDYREVVQAIRDMVTQSMGPWLASACGMVLAAHQVKNMKALEAEAFMKKAADDLGHARPTTSAFQVRHMQRILNVSLKALTDGNDIEKVTYDFVQKILEERYLEDRKIGSLTASLLPQNVRLLTQCFAETYIGYTLLEAKNAGKNISLICPETRPFLQGARLTASMAQEMGIPVTVVTDNMPAFMMSQGLIDVFACAADVVTLDGYAVNKVGTFQIAIAAHYHKIPCYILRNPSLSEPNINGVEIELRDPEESLKALGTKTVKEGVKGYYPAFDITPPTLISGIVTSLGVFSPFDLKNHFRPVIE</sequence>
<dbReference type="NCBIfam" id="NF004326">
    <property type="entry name" value="PRK05720.1"/>
    <property type="match status" value="1"/>
</dbReference>
<keyword evidence="3" id="KW-1185">Reference proteome</keyword>
<dbReference type="Pfam" id="PF01008">
    <property type="entry name" value="IF-2B"/>
    <property type="match status" value="1"/>
</dbReference>
<evidence type="ECO:0000313" key="2">
    <source>
        <dbReference type="EMBL" id="KPL72519.1"/>
    </source>
</evidence>
<protein>
    <recommendedName>
        <fullName evidence="4">Methylthioribose-1-phosphate isomerase</fullName>
    </recommendedName>
</protein>
<comment type="caution">
    <text evidence="2">The sequence shown here is derived from an EMBL/GenBank/DDBJ whole genome shotgun (WGS) entry which is preliminary data.</text>
</comment>
<gene>
    <name evidence="2" type="ORF">ADM99_05175</name>
</gene>
<reference evidence="2 3" key="1">
    <citation type="submission" date="2015-07" db="EMBL/GenBank/DDBJ databases">
        <title>Genome sequence of Leptolinea tardivitalis DSM 16556.</title>
        <authorList>
            <person name="Hemp J."/>
            <person name="Ward L.M."/>
            <person name="Pace L.A."/>
            <person name="Fischer W.W."/>
        </authorList>
    </citation>
    <scope>NUCLEOTIDE SEQUENCE [LARGE SCALE GENOMIC DNA]</scope>
    <source>
        <strain evidence="2 3">YMTK-2</strain>
    </source>
</reference>
<dbReference type="AlphaFoldDB" id="A0A0P6X051"/>
<dbReference type="PANTHER" id="PTHR43475">
    <property type="entry name" value="METHYLTHIORIBOSE-1-PHOSPHATE ISOMERASE"/>
    <property type="match status" value="1"/>
</dbReference>
<dbReference type="RefSeq" id="WP_062421437.1">
    <property type="nucleotide sequence ID" value="NZ_BBYA01000008.1"/>
</dbReference>
<dbReference type="InterPro" id="IPR027363">
    <property type="entry name" value="M1Pi_N"/>
</dbReference>
<dbReference type="GO" id="GO:0019509">
    <property type="term" value="P:L-methionine salvage from methylthioadenosine"/>
    <property type="evidence" value="ECO:0007669"/>
    <property type="project" value="TreeGrafter"/>
</dbReference>
<dbReference type="InterPro" id="IPR042529">
    <property type="entry name" value="IF_2B-like_C"/>
</dbReference>
<dbReference type="STRING" id="229920.ADM99_05175"/>
<evidence type="ECO:0008006" key="4">
    <source>
        <dbReference type="Google" id="ProtNLM"/>
    </source>
</evidence>
<proteinExistence type="inferred from homology"/>
<dbReference type="OrthoDB" id="9803436at2"/>
<dbReference type="Gene3D" id="3.40.50.10470">
    <property type="entry name" value="Translation initiation factor eif-2b, domain 2"/>
    <property type="match status" value="1"/>
</dbReference>
<comment type="similarity">
    <text evidence="1">Belongs to the eIF-2B alpha/beta/delta subunits family.</text>
</comment>
<dbReference type="Gene3D" id="1.20.120.420">
    <property type="entry name" value="translation initiation factor eif-2b, domain 1"/>
    <property type="match status" value="1"/>
</dbReference>
<dbReference type="InterPro" id="IPR037171">
    <property type="entry name" value="NagB/RpiA_transferase-like"/>
</dbReference>
<name>A0A0P6X051_9CHLR</name>
<evidence type="ECO:0000256" key="1">
    <source>
        <dbReference type="RuleBase" id="RU003814"/>
    </source>
</evidence>
<dbReference type="SUPFAM" id="SSF100950">
    <property type="entry name" value="NagB/RpiA/CoA transferase-like"/>
    <property type="match status" value="1"/>
</dbReference>
<evidence type="ECO:0000313" key="3">
    <source>
        <dbReference type="Proteomes" id="UP000050430"/>
    </source>
</evidence>